<proteinExistence type="predicted"/>
<dbReference type="RefSeq" id="WP_125556571.1">
    <property type="nucleotide sequence ID" value="NZ_RBVX01000013.1"/>
</dbReference>
<dbReference type="Proteomes" id="UP000275076">
    <property type="component" value="Unassembled WGS sequence"/>
</dbReference>
<organism evidence="1 2">
    <name type="scientific">Salibacterium salarium</name>
    <dbReference type="NCBI Taxonomy" id="284579"/>
    <lineage>
        <taxon>Bacteria</taxon>
        <taxon>Bacillati</taxon>
        <taxon>Bacillota</taxon>
        <taxon>Bacilli</taxon>
        <taxon>Bacillales</taxon>
        <taxon>Bacillaceae</taxon>
    </lineage>
</organism>
<dbReference type="OrthoDB" id="2656092at2"/>
<keyword evidence="2" id="KW-1185">Reference proteome</keyword>
<name>A0A3R9QKB6_9BACI</name>
<evidence type="ECO:0000313" key="2">
    <source>
        <dbReference type="Proteomes" id="UP000275076"/>
    </source>
</evidence>
<dbReference type="AlphaFoldDB" id="A0A3R9QKB6"/>
<dbReference type="EMBL" id="RBVX01000013">
    <property type="protein sequence ID" value="RSL32651.1"/>
    <property type="molecule type" value="Genomic_DNA"/>
</dbReference>
<sequence length="90" mass="10913">MEDVLTKEQYQNSLKWMQDKAQQLEHPLLDESSKEKLMKKYNYVSSKVDEYLNHYFAERDTELNEIYQEQGLILADEPEEDEDMTDWMND</sequence>
<evidence type="ECO:0000313" key="1">
    <source>
        <dbReference type="EMBL" id="RSL32651.1"/>
    </source>
</evidence>
<reference evidence="1 2" key="1">
    <citation type="submission" date="2018-10" db="EMBL/GenBank/DDBJ databases">
        <title>Draft genome sequence of Bacillus salarius IM0101, isolated from a hypersaline soil in Inner Mongolia, China.</title>
        <authorList>
            <person name="Yamprayoonswat W."/>
            <person name="Boonvisut S."/>
            <person name="Jumpathong W."/>
            <person name="Sittihan S."/>
            <person name="Ruangsuj P."/>
            <person name="Wanthongcharoen S."/>
            <person name="Thongpramul N."/>
            <person name="Pimmason S."/>
            <person name="Yu B."/>
            <person name="Yasawong M."/>
        </authorList>
    </citation>
    <scope>NUCLEOTIDE SEQUENCE [LARGE SCALE GENOMIC DNA]</scope>
    <source>
        <strain evidence="1 2">IM0101</strain>
    </source>
</reference>
<gene>
    <name evidence="1" type="ORF">D7Z54_14465</name>
</gene>
<protein>
    <submittedName>
        <fullName evidence="1">Uncharacterized protein</fullName>
    </submittedName>
</protein>
<accession>A0A3R9QKB6</accession>
<comment type="caution">
    <text evidence="1">The sequence shown here is derived from an EMBL/GenBank/DDBJ whole genome shotgun (WGS) entry which is preliminary data.</text>
</comment>